<proteinExistence type="predicted"/>
<feature type="transmembrane region" description="Helical" evidence="9">
    <location>
        <begin position="62"/>
        <end position="83"/>
    </location>
</feature>
<evidence type="ECO:0000256" key="4">
    <source>
        <dbReference type="ARBA" id="ARBA00022989"/>
    </source>
</evidence>
<dbReference type="EnsemblMetazoa" id="CapteT128405">
    <property type="protein sequence ID" value="CapteP128405"/>
    <property type="gene ID" value="CapteG128405"/>
</dbReference>
<feature type="transmembrane region" description="Helical" evidence="9">
    <location>
        <begin position="95"/>
        <end position="117"/>
    </location>
</feature>
<gene>
    <name evidence="11" type="ORF">CAPTEDRAFT_128405</name>
</gene>
<evidence type="ECO:0000313" key="12">
    <source>
        <dbReference type="EnsemblMetazoa" id="CapteP128405"/>
    </source>
</evidence>
<dbReference type="GO" id="GO:0007187">
    <property type="term" value="P:G protein-coupled receptor signaling pathway, coupled to cyclic nucleotide second messenger"/>
    <property type="evidence" value="ECO:0007669"/>
    <property type="project" value="TreeGrafter"/>
</dbReference>
<dbReference type="GO" id="GO:0004993">
    <property type="term" value="F:G protein-coupled serotonin receptor activity"/>
    <property type="evidence" value="ECO:0007669"/>
    <property type="project" value="TreeGrafter"/>
</dbReference>
<evidence type="ECO:0000256" key="7">
    <source>
        <dbReference type="ARBA" id="ARBA00023170"/>
    </source>
</evidence>
<dbReference type="OrthoDB" id="2101615at2759"/>
<protein>
    <recommendedName>
        <fullName evidence="10">G-protein coupled receptors family 1 profile domain-containing protein</fullName>
    </recommendedName>
</protein>
<dbReference type="HOGENOM" id="CLU_1901426_0_0_1"/>
<dbReference type="GO" id="GO:0007198">
    <property type="term" value="P:adenylate cyclase-inhibiting serotonin receptor signaling pathway"/>
    <property type="evidence" value="ECO:0007669"/>
    <property type="project" value="TreeGrafter"/>
</dbReference>
<dbReference type="GO" id="GO:0030594">
    <property type="term" value="F:neurotransmitter receptor activity"/>
    <property type="evidence" value="ECO:0007669"/>
    <property type="project" value="TreeGrafter"/>
</dbReference>
<dbReference type="PRINTS" id="PR00237">
    <property type="entry name" value="GPCRRHODOPSN"/>
</dbReference>
<dbReference type="PANTHER" id="PTHR24247:SF212">
    <property type="entry name" value="PARIETOPSIN"/>
    <property type="match status" value="1"/>
</dbReference>
<dbReference type="STRING" id="283909.R7TJ93"/>
<evidence type="ECO:0000259" key="10">
    <source>
        <dbReference type="PROSITE" id="PS50262"/>
    </source>
</evidence>
<keyword evidence="2" id="KW-1003">Cell membrane</keyword>
<dbReference type="SUPFAM" id="SSF81321">
    <property type="entry name" value="Family A G protein-coupled receptor-like"/>
    <property type="match status" value="1"/>
</dbReference>
<evidence type="ECO:0000256" key="2">
    <source>
        <dbReference type="ARBA" id="ARBA00022475"/>
    </source>
</evidence>
<comment type="subcellular location">
    <subcellularLocation>
        <location evidence="1">Cell membrane</location>
        <topology evidence="1">Multi-pass membrane protein</topology>
    </subcellularLocation>
</comment>
<dbReference type="Gene3D" id="1.20.1070.10">
    <property type="entry name" value="Rhodopsin 7-helix transmembrane proteins"/>
    <property type="match status" value="1"/>
</dbReference>
<keyword evidence="13" id="KW-1185">Reference proteome</keyword>
<feature type="transmembrane region" description="Helical" evidence="9">
    <location>
        <begin position="12"/>
        <end position="33"/>
    </location>
</feature>
<dbReference type="Proteomes" id="UP000014760">
    <property type="component" value="Unassembled WGS sequence"/>
</dbReference>
<dbReference type="PROSITE" id="PS50262">
    <property type="entry name" value="G_PROTEIN_RECEP_F1_2"/>
    <property type="match status" value="1"/>
</dbReference>
<evidence type="ECO:0000256" key="6">
    <source>
        <dbReference type="ARBA" id="ARBA00023136"/>
    </source>
</evidence>
<evidence type="ECO:0000256" key="3">
    <source>
        <dbReference type="ARBA" id="ARBA00022692"/>
    </source>
</evidence>
<dbReference type="Pfam" id="PF00001">
    <property type="entry name" value="7tm_1"/>
    <property type="match status" value="1"/>
</dbReference>
<dbReference type="InterPro" id="IPR017452">
    <property type="entry name" value="GPCR_Rhodpsn_7TM"/>
</dbReference>
<evidence type="ECO:0000313" key="13">
    <source>
        <dbReference type="Proteomes" id="UP000014760"/>
    </source>
</evidence>
<sequence>MSCEESHTSFSAYSLVLNFILPLVLMILFYYHIYKMLLHHKLSAVSETILTNGVIEKKSKRLIIAVLGMFSLTWLPFYLTLSISAFTNSKVPSRIMIMIWPLKMSSSMSNPILYAVCNRLFFRCMLRLWKCQGE</sequence>
<dbReference type="PANTHER" id="PTHR24247">
    <property type="entry name" value="5-HYDROXYTRYPTAMINE RECEPTOR"/>
    <property type="match status" value="1"/>
</dbReference>
<keyword evidence="8" id="KW-0807">Transducer</keyword>
<reference evidence="11 13" key="2">
    <citation type="journal article" date="2013" name="Nature">
        <title>Insights into bilaterian evolution from three spiralian genomes.</title>
        <authorList>
            <person name="Simakov O."/>
            <person name="Marletaz F."/>
            <person name="Cho S.J."/>
            <person name="Edsinger-Gonzales E."/>
            <person name="Havlak P."/>
            <person name="Hellsten U."/>
            <person name="Kuo D.H."/>
            <person name="Larsson T."/>
            <person name="Lv J."/>
            <person name="Arendt D."/>
            <person name="Savage R."/>
            <person name="Osoegawa K."/>
            <person name="de Jong P."/>
            <person name="Grimwood J."/>
            <person name="Chapman J.A."/>
            <person name="Shapiro H."/>
            <person name="Aerts A."/>
            <person name="Otillar R.P."/>
            <person name="Terry A.Y."/>
            <person name="Boore J.L."/>
            <person name="Grigoriev I.V."/>
            <person name="Lindberg D.R."/>
            <person name="Seaver E.C."/>
            <person name="Weisblat D.A."/>
            <person name="Putnam N.H."/>
            <person name="Rokhsar D.S."/>
        </authorList>
    </citation>
    <scope>NUCLEOTIDE SEQUENCE</scope>
    <source>
        <strain evidence="11 13">I ESC-2004</strain>
    </source>
</reference>
<dbReference type="OMA" id="QSMRLHA"/>
<dbReference type="AlphaFoldDB" id="R7TJ93"/>
<evidence type="ECO:0000256" key="1">
    <source>
        <dbReference type="ARBA" id="ARBA00004651"/>
    </source>
</evidence>
<feature type="domain" description="G-protein coupled receptors family 1 profile" evidence="10">
    <location>
        <begin position="1"/>
        <end position="114"/>
    </location>
</feature>
<keyword evidence="3 9" id="KW-0812">Transmembrane</keyword>
<name>R7TJ93_CAPTE</name>
<feature type="non-terminal residue" evidence="11">
    <location>
        <position position="134"/>
    </location>
</feature>
<dbReference type="GO" id="GO:0045202">
    <property type="term" value="C:synapse"/>
    <property type="evidence" value="ECO:0007669"/>
    <property type="project" value="GOC"/>
</dbReference>
<dbReference type="GO" id="GO:0007268">
    <property type="term" value="P:chemical synaptic transmission"/>
    <property type="evidence" value="ECO:0007669"/>
    <property type="project" value="TreeGrafter"/>
</dbReference>
<keyword evidence="7" id="KW-0675">Receptor</keyword>
<evidence type="ECO:0000256" key="9">
    <source>
        <dbReference type="SAM" id="Phobius"/>
    </source>
</evidence>
<evidence type="ECO:0000256" key="8">
    <source>
        <dbReference type="ARBA" id="ARBA00023224"/>
    </source>
</evidence>
<accession>R7TJ93</accession>
<organism evidence="11">
    <name type="scientific">Capitella teleta</name>
    <name type="common">Polychaete worm</name>
    <dbReference type="NCBI Taxonomy" id="283909"/>
    <lineage>
        <taxon>Eukaryota</taxon>
        <taxon>Metazoa</taxon>
        <taxon>Spiralia</taxon>
        <taxon>Lophotrochozoa</taxon>
        <taxon>Annelida</taxon>
        <taxon>Polychaeta</taxon>
        <taxon>Sedentaria</taxon>
        <taxon>Scolecida</taxon>
        <taxon>Capitellidae</taxon>
        <taxon>Capitella</taxon>
    </lineage>
</organism>
<reference evidence="13" key="1">
    <citation type="submission" date="2012-12" db="EMBL/GenBank/DDBJ databases">
        <authorList>
            <person name="Hellsten U."/>
            <person name="Grimwood J."/>
            <person name="Chapman J.A."/>
            <person name="Shapiro H."/>
            <person name="Aerts A."/>
            <person name="Otillar R.P."/>
            <person name="Terry A.Y."/>
            <person name="Boore J.L."/>
            <person name="Simakov O."/>
            <person name="Marletaz F."/>
            <person name="Cho S.-J."/>
            <person name="Edsinger-Gonzales E."/>
            <person name="Havlak P."/>
            <person name="Kuo D.-H."/>
            <person name="Larsson T."/>
            <person name="Lv J."/>
            <person name="Arendt D."/>
            <person name="Savage R."/>
            <person name="Osoegawa K."/>
            <person name="de Jong P."/>
            <person name="Lindberg D.R."/>
            <person name="Seaver E.C."/>
            <person name="Weisblat D.A."/>
            <person name="Putnam N.H."/>
            <person name="Grigoriev I.V."/>
            <person name="Rokhsar D.S."/>
        </authorList>
    </citation>
    <scope>NUCLEOTIDE SEQUENCE</scope>
    <source>
        <strain evidence="13">I ESC-2004</strain>
    </source>
</reference>
<dbReference type="GO" id="GO:0005886">
    <property type="term" value="C:plasma membrane"/>
    <property type="evidence" value="ECO:0007669"/>
    <property type="project" value="UniProtKB-SubCell"/>
</dbReference>
<reference evidence="12" key="3">
    <citation type="submission" date="2015-06" db="UniProtKB">
        <authorList>
            <consortium name="EnsemblMetazoa"/>
        </authorList>
    </citation>
    <scope>IDENTIFICATION</scope>
</reference>
<keyword evidence="4 9" id="KW-1133">Transmembrane helix</keyword>
<dbReference type="EMBL" id="KB310616">
    <property type="protein sequence ID" value="ELT91175.1"/>
    <property type="molecule type" value="Genomic_DNA"/>
</dbReference>
<keyword evidence="6 9" id="KW-0472">Membrane</keyword>
<evidence type="ECO:0000256" key="5">
    <source>
        <dbReference type="ARBA" id="ARBA00023040"/>
    </source>
</evidence>
<dbReference type="InterPro" id="IPR000276">
    <property type="entry name" value="GPCR_Rhodpsn"/>
</dbReference>
<keyword evidence="5" id="KW-0297">G-protein coupled receptor</keyword>
<dbReference type="EMBL" id="AMQN01002966">
    <property type="status" value="NOT_ANNOTATED_CDS"/>
    <property type="molecule type" value="Genomic_DNA"/>
</dbReference>
<dbReference type="GO" id="GO:0030425">
    <property type="term" value="C:dendrite"/>
    <property type="evidence" value="ECO:0007669"/>
    <property type="project" value="TreeGrafter"/>
</dbReference>
<evidence type="ECO:0000313" key="11">
    <source>
        <dbReference type="EMBL" id="ELT91175.1"/>
    </source>
</evidence>